<evidence type="ECO:0000313" key="1">
    <source>
        <dbReference type="EMBL" id="WMW22417.1"/>
    </source>
</evidence>
<reference evidence="1" key="1">
    <citation type="submission" date="2023-08" db="EMBL/GenBank/DDBJ databases">
        <title>Methanolobus mangrovi sp. nov. and Methanolobus sediminis sp. nov, two novel methylotrophic methanogens isolated from mangrove sediments in China.</title>
        <authorList>
            <person name="Zhou J."/>
        </authorList>
    </citation>
    <scope>NUCLEOTIDE SEQUENCE</scope>
    <source>
        <strain evidence="1">FTZ2</strain>
    </source>
</reference>
<dbReference type="EMBL" id="CP133594">
    <property type="protein sequence ID" value="WMW22417.1"/>
    <property type="molecule type" value="Genomic_DNA"/>
</dbReference>
<accession>A0AA51UHV4</accession>
<gene>
    <name evidence="1" type="ORF">RE476_00955</name>
</gene>
<sequence length="46" mass="5288">MSNNGRILTTISPFLKEKLEQLSDKFGCSQAEVVRMGIMKLWETEK</sequence>
<protein>
    <submittedName>
        <fullName evidence="1">Uncharacterized protein</fullName>
    </submittedName>
</protein>
<name>A0AA51UHV4_9EURY</name>
<keyword evidence="2" id="KW-1185">Reference proteome</keyword>
<dbReference type="AlphaFoldDB" id="A0AA51UHV4"/>
<dbReference type="GeneID" id="84228666"/>
<organism evidence="1 2">
    <name type="scientific">Methanolobus mangrovi</name>
    <dbReference type="NCBI Taxonomy" id="3072977"/>
    <lineage>
        <taxon>Archaea</taxon>
        <taxon>Methanobacteriati</taxon>
        <taxon>Methanobacteriota</taxon>
        <taxon>Stenosarchaea group</taxon>
        <taxon>Methanomicrobia</taxon>
        <taxon>Methanosarcinales</taxon>
        <taxon>Methanosarcinaceae</taxon>
        <taxon>Methanolobus</taxon>
    </lineage>
</organism>
<dbReference type="Proteomes" id="UP001183006">
    <property type="component" value="Chromosome"/>
</dbReference>
<dbReference type="RefSeq" id="WP_309308323.1">
    <property type="nucleotide sequence ID" value="NZ_CP133594.1"/>
</dbReference>
<dbReference type="KEGG" id="mmav:RE476_00955"/>
<proteinExistence type="predicted"/>
<evidence type="ECO:0000313" key="2">
    <source>
        <dbReference type="Proteomes" id="UP001183006"/>
    </source>
</evidence>